<protein>
    <submittedName>
        <fullName evidence="2">MarR family transcriptional regulator</fullName>
    </submittedName>
</protein>
<sequence length="169" mass="18711">MTLGESDLDLGLTHGWRSDNVGRLLLAGFSFFEGRLMGRLEQSGFSMVRHVHFNVLRHLDPDGTRIVDLAARAQITKGSMGKIVKECEQLGLVQLRVDPQDGRAKVVSFAAKGIELMQAIRNAMTEVQAEMTCITGEEDMRAMQRALRALHGHAACDERARPAQVRVRG</sequence>
<dbReference type="PROSITE" id="PS50995">
    <property type="entry name" value="HTH_MARR_2"/>
    <property type="match status" value="1"/>
</dbReference>
<evidence type="ECO:0000313" key="3">
    <source>
        <dbReference type="Proteomes" id="UP000246145"/>
    </source>
</evidence>
<evidence type="ECO:0000313" key="2">
    <source>
        <dbReference type="EMBL" id="PVY60393.1"/>
    </source>
</evidence>
<comment type="caution">
    <text evidence="2">The sequence shown here is derived from an EMBL/GenBank/DDBJ whole genome shotgun (WGS) entry which is preliminary data.</text>
</comment>
<dbReference type="PANTHER" id="PTHR33164:SF57">
    <property type="entry name" value="MARR-FAMILY TRANSCRIPTIONAL REGULATOR"/>
    <property type="match status" value="1"/>
</dbReference>
<dbReference type="Gene3D" id="1.10.10.10">
    <property type="entry name" value="Winged helix-like DNA-binding domain superfamily/Winged helix DNA-binding domain"/>
    <property type="match status" value="1"/>
</dbReference>
<dbReference type="Proteomes" id="UP000246145">
    <property type="component" value="Unassembled WGS sequence"/>
</dbReference>
<dbReference type="PANTHER" id="PTHR33164">
    <property type="entry name" value="TRANSCRIPTIONAL REGULATOR, MARR FAMILY"/>
    <property type="match status" value="1"/>
</dbReference>
<accession>A0A2U1CHP6</accession>
<dbReference type="SUPFAM" id="SSF46785">
    <property type="entry name" value="Winged helix' DNA-binding domain"/>
    <property type="match status" value="1"/>
</dbReference>
<dbReference type="OrthoDB" id="122135at2"/>
<organism evidence="2 3">
    <name type="scientific">Pusillimonas noertemannii</name>
    <dbReference type="NCBI Taxonomy" id="305977"/>
    <lineage>
        <taxon>Bacteria</taxon>
        <taxon>Pseudomonadati</taxon>
        <taxon>Pseudomonadota</taxon>
        <taxon>Betaproteobacteria</taxon>
        <taxon>Burkholderiales</taxon>
        <taxon>Alcaligenaceae</taxon>
        <taxon>Pusillimonas</taxon>
    </lineage>
</organism>
<dbReference type="GO" id="GO:0003700">
    <property type="term" value="F:DNA-binding transcription factor activity"/>
    <property type="evidence" value="ECO:0007669"/>
    <property type="project" value="InterPro"/>
</dbReference>
<dbReference type="Pfam" id="PF12802">
    <property type="entry name" value="MarR_2"/>
    <property type="match status" value="1"/>
</dbReference>
<reference evidence="2 3" key="1">
    <citation type="submission" date="2018-04" db="EMBL/GenBank/DDBJ databases">
        <title>Genomic Encyclopedia of Type Strains, Phase IV (KMG-IV): sequencing the most valuable type-strain genomes for metagenomic binning, comparative biology and taxonomic classification.</title>
        <authorList>
            <person name="Goeker M."/>
        </authorList>
    </citation>
    <scope>NUCLEOTIDE SEQUENCE [LARGE SCALE GENOMIC DNA]</scope>
    <source>
        <strain evidence="2 3">DSM 10065</strain>
    </source>
</reference>
<feature type="domain" description="HTH marR-type" evidence="1">
    <location>
        <begin position="18"/>
        <end position="152"/>
    </location>
</feature>
<evidence type="ECO:0000259" key="1">
    <source>
        <dbReference type="PROSITE" id="PS50995"/>
    </source>
</evidence>
<keyword evidence="3" id="KW-1185">Reference proteome</keyword>
<dbReference type="GO" id="GO:0006950">
    <property type="term" value="P:response to stress"/>
    <property type="evidence" value="ECO:0007669"/>
    <property type="project" value="TreeGrafter"/>
</dbReference>
<dbReference type="EMBL" id="QEKO01000009">
    <property type="protein sequence ID" value="PVY60393.1"/>
    <property type="molecule type" value="Genomic_DNA"/>
</dbReference>
<name>A0A2U1CHP6_9BURK</name>
<proteinExistence type="predicted"/>
<dbReference type="SMART" id="SM00347">
    <property type="entry name" value="HTH_MARR"/>
    <property type="match status" value="1"/>
</dbReference>
<dbReference type="RefSeq" id="WP_116519443.1">
    <property type="nucleotide sequence ID" value="NZ_JACCEX010000006.1"/>
</dbReference>
<dbReference type="AlphaFoldDB" id="A0A2U1CHP6"/>
<dbReference type="InterPro" id="IPR036390">
    <property type="entry name" value="WH_DNA-bd_sf"/>
</dbReference>
<dbReference type="InterPro" id="IPR000835">
    <property type="entry name" value="HTH_MarR-typ"/>
</dbReference>
<dbReference type="InterPro" id="IPR039422">
    <property type="entry name" value="MarR/SlyA-like"/>
</dbReference>
<dbReference type="InterPro" id="IPR036388">
    <property type="entry name" value="WH-like_DNA-bd_sf"/>
</dbReference>
<gene>
    <name evidence="2" type="ORF">C7440_3636</name>
</gene>
<dbReference type="STRING" id="1231391.GCA_000308195_00217"/>